<dbReference type="AlphaFoldDB" id="A0A2Z6RK74"/>
<evidence type="ECO:0008006" key="13">
    <source>
        <dbReference type="Google" id="ProtNLM"/>
    </source>
</evidence>
<dbReference type="GO" id="GO:0005802">
    <property type="term" value="C:trans-Golgi network"/>
    <property type="evidence" value="ECO:0007669"/>
    <property type="project" value="TreeGrafter"/>
</dbReference>
<comment type="caution">
    <text evidence="11">The sequence shown here is derived from an EMBL/GenBank/DDBJ whole genome shotgun (WGS) entry which is preliminary data.</text>
</comment>
<evidence type="ECO:0000313" key="11">
    <source>
        <dbReference type="EMBL" id="GBB98524.1"/>
    </source>
</evidence>
<feature type="transmembrane region" description="Helical" evidence="10">
    <location>
        <begin position="570"/>
        <end position="587"/>
    </location>
</feature>
<evidence type="ECO:0000256" key="5">
    <source>
        <dbReference type="ARBA" id="ARBA00022927"/>
    </source>
</evidence>
<dbReference type="GO" id="GO:0005829">
    <property type="term" value="C:cytosol"/>
    <property type="evidence" value="ECO:0007669"/>
    <property type="project" value="GOC"/>
</dbReference>
<comment type="subcellular location">
    <subcellularLocation>
        <location evidence="1">Golgi apparatus membrane</location>
        <topology evidence="1">Multi-pass membrane protein</topology>
    </subcellularLocation>
</comment>
<protein>
    <recommendedName>
        <fullName evidence="13">Integral membrane protein</fullName>
    </recommendedName>
</protein>
<gene>
    <name evidence="11" type="ORF">RclHR1_03250018</name>
</gene>
<organism evidence="11 12">
    <name type="scientific">Rhizophagus clarus</name>
    <dbReference type="NCBI Taxonomy" id="94130"/>
    <lineage>
        <taxon>Eukaryota</taxon>
        <taxon>Fungi</taxon>
        <taxon>Fungi incertae sedis</taxon>
        <taxon>Mucoromycota</taxon>
        <taxon>Glomeromycotina</taxon>
        <taxon>Glomeromycetes</taxon>
        <taxon>Glomerales</taxon>
        <taxon>Glomeraceae</taxon>
        <taxon>Rhizophagus</taxon>
    </lineage>
</organism>
<feature type="transmembrane region" description="Helical" evidence="10">
    <location>
        <begin position="500"/>
        <end position="517"/>
    </location>
</feature>
<dbReference type="InterPro" id="IPR019185">
    <property type="entry name" value="Integral_membrane_SYS1-rel"/>
</dbReference>
<feature type="transmembrane region" description="Helical" evidence="10">
    <location>
        <begin position="537"/>
        <end position="558"/>
    </location>
</feature>
<evidence type="ECO:0000256" key="2">
    <source>
        <dbReference type="ARBA" id="ARBA00008160"/>
    </source>
</evidence>
<feature type="compositionally biased region" description="Basic and acidic residues" evidence="9">
    <location>
        <begin position="109"/>
        <end position="129"/>
    </location>
</feature>
<keyword evidence="12" id="KW-1185">Reference proteome</keyword>
<evidence type="ECO:0000313" key="12">
    <source>
        <dbReference type="Proteomes" id="UP000247702"/>
    </source>
</evidence>
<dbReference type="GO" id="GO:0043001">
    <property type="term" value="P:Golgi to plasma membrane protein transport"/>
    <property type="evidence" value="ECO:0007669"/>
    <property type="project" value="TreeGrafter"/>
</dbReference>
<evidence type="ECO:0000256" key="3">
    <source>
        <dbReference type="ARBA" id="ARBA00022448"/>
    </source>
</evidence>
<dbReference type="GO" id="GO:0000139">
    <property type="term" value="C:Golgi membrane"/>
    <property type="evidence" value="ECO:0007669"/>
    <property type="project" value="UniProtKB-SubCell"/>
</dbReference>
<evidence type="ECO:0000256" key="7">
    <source>
        <dbReference type="ARBA" id="ARBA00023034"/>
    </source>
</evidence>
<feature type="compositionally biased region" description="Polar residues" evidence="9">
    <location>
        <begin position="70"/>
        <end position="83"/>
    </location>
</feature>
<feature type="compositionally biased region" description="Basic and acidic residues" evidence="9">
    <location>
        <begin position="14"/>
        <end position="39"/>
    </location>
</feature>
<evidence type="ECO:0000256" key="4">
    <source>
        <dbReference type="ARBA" id="ARBA00022692"/>
    </source>
</evidence>
<sequence>MSYRAKFRSWNAEALKKPEESDKINDSLSKDNQRPRRESWSQPPQRGKITRGRGTWKIDNRPGVYRRHTVPNSHDFQDNNCNYGNRWEDDNPIAEEPRNLSNSPGSDCDYAKENDRENCDYQNHKENFPRVRKYSTDNIYRPPKSRSVSYTSSDDRSHTKYEPKSINNESDQVWTHDKYESLELDQKDAKNASAPVSPLNINNEILKNNNIQEVPTCDFSQKINKPESPKDQTKTNSVHPNVITVKFCDLTGKGTNEELKADVNDLVVVTEVIPKPTIPEINSKATSEVINEETNESTDKVINEVTDEVTNEASDEVTNEASDEVANEATDEITNEATDQTDEVNIEESPKMNIEESPKMNIEESPKVNIEASPKMNIETSPKVNPEAKSFLGVIPEAIIEVPPVEEVPLINLDEVDNTITQSIQTKISEDILTLDWESYQKDLMEQELKLNLKRRTIQTPSPRKLDTDLMVFDSLMIQTFRTTVWDPLLIISQIIALQTLYYTSISIITLFTLLITGTDITLDHLLDYREFRADTVLGWTIGFAWIANSVVGIFILVRLIQRARLVLDFSLTLHFFHLLITTYYSGHVPTTFIWWALNVTTCCIMIFGGEIYCMRKEMEPIPLSDDIGEGASGASGSSVAVKTKTSADVERDRYEMVPMEEIEVGGG</sequence>
<keyword evidence="6 10" id="KW-1133">Transmembrane helix</keyword>
<dbReference type="GO" id="GO:0006895">
    <property type="term" value="P:Golgi to endosome transport"/>
    <property type="evidence" value="ECO:0007669"/>
    <property type="project" value="TreeGrafter"/>
</dbReference>
<evidence type="ECO:0000256" key="10">
    <source>
        <dbReference type="SAM" id="Phobius"/>
    </source>
</evidence>
<feature type="compositionally biased region" description="Basic and acidic residues" evidence="9">
    <location>
        <begin position="153"/>
        <end position="163"/>
    </location>
</feature>
<feature type="transmembrane region" description="Helical" evidence="10">
    <location>
        <begin position="593"/>
        <end position="614"/>
    </location>
</feature>
<keyword evidence="8 10" id="KW-0472">Membrane</keyword>
<feature type="region of interest" description="Disordered" evidence="9">
    <location>
        <begin position="311"/>
        <end position="350"/>
    </location>
</feature>
<reference evidence="11 12" key="1">
    <citation type="submission" date="2017-11" db="EMBL/GenBank/DDBJ databases">
        <title>The genome of Rhizophagus clarus HR1 reveals common genetic basis of auxotrophy among arbuscular mycorrhizal fungi.</title>
        <authorList>
            <person name="Kobayashi Y."/>
        </authorList>
    </citation>
    <scope>NUCLEOTIDE SEQUENCE [LARGE SCALE GENOMIC DNA]</scope>
    <source>
        <strain evidence="11 12">HR1</strain>
    </source>
</reference>
<name>A0A2Z6RK74_9GLOM</name>
<keyword evidence="3" id="KW-0813">Transport</keyword>
<dbReference type="Pfam" id="PF09801">
    <property type="entry name" value="SYS1"/>
    <property type="match status" value="1"/>
</dbReference>
<evidence type="ECO:0000256" key="9">
    <source>
        <dbReference type="SAM" id="MobiDB-lite"/>
    </source>
</evidence>
<keyword evidence="5" id="KW-0653">Protein transport</keyword>
<dbReference type="Proteomes" id="UP000247702">
    <property type="component" value="Unassembled WGS sequence"/>
</dbReference>
<evidence type="ECO:0000256" key="1">
    <source>
        <dbReference type="ARBA" id="ARBA00004653"/>
    </source>
</evidence>
<dbReference type="EMBL" id="BEXD01002502">
    <property type="protein sequence ID" value="GBB98524.1"/>
    <property type="molecule type" value="Genomic_DNA"/>
</dbReference>
<dbReference type="GO" id="GO:0034067">
    <property type="term" value="P:protein localization to Golgi apparatus"/>
    <property type="evidence" value="ECO:0007669"/>
    <property type="project" value="TreeGrafter"/>
</dbReference>
<comment type="similarity">
    <text evidence="2">Belongs to the SYS1 family.</text>
</comment>
<dbReference type="STRING" id="94130.A0A2Z6RK74"/>
<evidence type="ECO:0000256" key="8">
    <source>
        <dbReference type="ARBA" id="ARBA00023136"/>
    </source>
</evidence>
<feature type="compositionally biased region" description="Acidic residues" evidence="9">
    <location>
        <begin position="311"/>
        <end position="346"/>
    </location>
</feature>
<dbReference type="PANTHER" id="PTHR12952:SF0">
    <property type="entry name" value="PROTEIN SYS1 HOMOLOG"/>
    <property type="match status" value="1"/>
</dbReference>
<keyword evidence="7" id="KW-0333">Golgi apparatus</keyword>
<feature type="region of interest" description="Disordered" evidence="9">
    <location>
        <begin position="1"/>
        <end position="173"/>
    </location>
</feature>
<evidence type="ECO:0000256" key="6">
    <source>
        <dbReference type="ARBA" id="ARBA00022989"/>
    </source>
</evidence>
<keyword evidence="4 10" id="KW-0812">Transmembrane</keyword>
<proteinExistence type="inferred from homology"/>
<accession>A0A2Z6RK74</accession>
<dbReference type="PANTHER" id="PTHR12952">
    <property type="entry name" value="SYS1"/>
    <property type="match status" value="1"/>
</dbReference>